<protein>
    <submittedName>
        <fullName evidence="1">Uncharacterized protein</fullName>
    </submittedName>
</protein>
<evidence type="ECO:0000313" key="2">
    <source>
        <dbReference type="Proteomes" id="UP000294933"/>
    </source>
</evidence>
<gene>
    <name evidence="1" type="ORF">BD410DRAFT_830379</name>
</gene>
<dbReference type="AlphaFoldDB" id="A0A4Y7PVK2"/>
<sequence length="172" mass="19697">MPRPVHQRTWDELCASNLDYVCLKVNIDGGPPSIVAEAGPLLFPVPSFNYKVSIQFDGLIVSLRARLPFYVLLPALVDAMRGLSRHHTRTSDIANSHEDDYLVKDAIRVMYQHTSGFERAANRAETYKLMPRSFKQFAHIYLWPVHVPNVHKSRWYNFKKHGLDGINSIHGN</sequence>
<proteinExistence type="predicted"/>
<reference evidence="1 2" key="1">
    <citation type="submission" date="2018-06" db="EMBL/GenBank/DDBJ databases">
        <title>A transcriptomic atlas of mushroom development highlights an independent origin of complex multicellularity.</title>
        <authorList>
            <consortium name="DOE Joint Genome Institute"/>
            <person name="Krizsan K."/>
            <person name="Almasi E."/>
            <person name="Merenyi Z."/>
            <person name="Sahu N."/>
            <person name="Viragh M."/>
            <person name="Koszo T."/>
            <person name="Mondo S."/>
            <person name="Kiss B."/>
            <person name="Balint B."/>
            <person name="Kues U."/>
            <person name="Barry K."/>
            <person name="Hegedus J.C."/>
            <person name="Henrissat B."/>
            <person name="Johnson J."/>
            <person name="Lipzen A."/>
            <person name="Ohm R."/>
            <person name="Nagy I."/>
            <person name="Pangilinan J."/>
            <person name="Yan J."/>
            <person name="Xiong Y."/>
            <person name="Grigoriev I.V."/>
            <person name="Hibbett D.S."/>
            <person name="Nagy L.G."/>
        </authorList>
    </citation>
    <scope>NUCLEOTIDE SEQUENCE [LARGE SCALE GENOMIC DNA]</scope>
    <source>
        <strain evidence="1 2">SZMC22713</strain>
    </source>
</reference>
<dbReference type="Proteomes" id="UP000294933">
    <property type="component" value="Unassembled WGS sequence"/>
</dbReference>
<name>A0A4Y7PVK2_9AGAM</name>
<keyword evidence="2" id="KW-1185">Reference proteome</keyword>
<dbReference type="EMBL" id="ML170197">
    <property type="protein sequence ID" value="TDL19424.1"/>
    <property type="molecule type" value="Genomic_DNA"/>
</dbReference>
<accession>A0A4Y7PVK2</accession>
<evidence type="ECO:0000313" key="1">
    <source>
        <dbReference type="EMBL" id="TDL19424.1"/>
    </source>
</evidence>
<dbReference type="VEuPathDB" id="FungiDB:BD410DRAFT_830379"/>
<organism evidence="1 2">
    <name type="scientific">Rickenella mellea</name>
    <dbReference type="NCBI Taxonomy" id="50990"/>
    <lineage>
        <taxon>Eukaryota</taxon>
        <taxon>Fungi</taxon>
        <taxon>Dikarya</taxon>
        <taxon>Basidiomycota</taxon>
        <taxon>Agaricomycotina</taxon>
        <taxon>Agaricomycetes</taxon>
        <taxon>Hymenochaetales</taxon>
        <taxon>Rickenellaceae</taxon>
        <taxon>Rickenella</taxon>
    </lineage>
</organism>